<dbReference type="Pfam" id="PF12800">
    <property type="entry name" value="Fer4_4"/>
    <property type="match status" value="1"/>
</dbReference>
<keyword evidence="4" id="KW-0479">Metal-binding</keyword>
<feature type="domain" description="4Fe-4S ferredoxin-type" evidence="8">
    <location>
        <begin position="70"/>
        <end position="101"/>
    </location>
</feature>
<dbReference type="InterPro" id="IPR017896">
    <property type="entry name" value="4Fe4S_Fe-S-bd"/>
</dbReference>
<sequence>MATSSLILLGSVTIKSQAASERVRGRRFAMFIDVDKCYGCYACVVACAHENNVPIGVYRTWIERYVKEDGTPVYVPKQCNHCDNPSCVEVCPVKATYVNEDGIVLVDDDLCIGCGACIQNCPYGARFYNPVKGVADKCTFCVHRIYSDMLPACVEACPTGARVFGELADEESEVSKLIKSNNVQQLKPWTGNDPQIFYKDLPQEANT</sequence>
<dbReference type="GO" id="GO:0051539">
    <property type="term" value="F:4 iron, 4 sulfur cluster binding"/>
    <property type="evidence" value="ECO:0007669"/>
    <property type="project" value="UniProtKB-KW"/>
</dbReference>
<dbReference type="GO" id="GO:0046872">
    <property type="term" value="F:metal ion binding"/>
    <property type="evidence" value="ECO:0007669"/>
    <property type="project" value="UniProtKB-KW"/>
</dbReference>
<dbReference type="PROSITE" id="PS51379">
    <property type="entry name" value="4FE4S_FER_2"/>
    <property type="match status" value="3"/>
</dbReference>
<protein>
    <submittedName>
        <fullName evidence="9">Molybdopterin oxidoreductase, iron-sulfur binding subunit</fullName>
    </submittedName>
</protein>
<dbReference type="AlphaFoldDB" id="A0A401HBZ9"/>
<evidence type="ECO:0000256" key="2">
    <source>
        <dbReference type="ARBA" id="ARBA00022448"/>
    </source>
</evidence>
<evidence type="ECO:0000313" key="9">
    <source>
        <dbReference type="EMBL" id="GBF09943.1"/>
    </source>
</evidence>
<dbReference type="InterPro" id="IPR000813">
    <property type="entry name" value="7Fe_ferredoxin"/>
</dbReference>
<organism evidence="9 10">
    <name type="scientific">Aeropyrum pernix</name>
    <dbReference type="NCBI Taxonomy" id="56636"/>
    <lineage>
        <taxon>Archaea</taxon>
        <taxon>Thermoproteota</taxon>
        <taxon>Thermoprotei</taxon>
        <taxon>Desulfurococcales</taxon>
        <taxon>Desulfurococcaceae</taxon>
        <taxon>Aeropyrum</taxon>
    </lineage>
</organism>
<dbReference type="PANTHER" id="PTHR43177:SF3">
    <property type="entry name" value="PROTEIN NRFC HOMOLOG"/>
    <property type="match status" value="1"/>
</dbReference>
<evidence type="ECO:0000256" key="1">
    <source>
        <dbReference type="ARBA" id="ARBA00001966"/>
    </source>
</evidence>
<keyword evidence="7" id="KW-0411">Iron-sulfur</keyword>
<dbReference type="GO" id="GO:0016491">
    <property type="term" value="F:oxidoreductase activity"/>
    <property type="evidence" value="ECO:0007669"/>
    <property type="project" value="UniProtKB-ARBA"/>
</dbReference>
<reference evidence="9 10" key="1">
    <citation type="submission" date="2017-02" db="EMBL/GenBank/DDBJ databases">
        <title>isolation and characterization of a novel temperate virus Aeropyrum globular virus 1 infecting hyperthermophilic archaeon Aeropyrum.</title>
        <authorList>
            <person name="Yumiya M."/>
            <person name="Yoshida T."/>
            <person name="Sako Y."/>
        </authorList>
    </citation>
    <scope>NUCLEOTIDE SEQUENCE [LARGE SCALE GENOMIC DNA]</scope>
    <source>
        <strain evidence="9 10">YK1-12-2013</strain>
    </source>
</reference>
<keyword evidence="5" id="KW-0249">Electron transport</keyword>
<dbReference type="SUPFAM" id="SSF54862">
    <property type="entry name" value="4Fe-4S ferredoxins"/>
    <property type="match status" value="1"/>
</dbReference>
<dbReference type="PANTHER" id="PTHR43177">
    <property type="entry name" value="PROTEIN NRFC"/>
    <property type="match status" value="1"/>
</dbReference>
<name>A0A401HBZ9_AERPX</name>
<dbReference type="Gene3D" id="3.30.70.20">
    <property type="match status" value="2"/>
</dbReference>
<dbReference type="CDD" id="cd10551">
    <property type="entry name" value="PsrB"/>
    <property type="match status" value="1"/>
</dbReference>
<evidence type="ECO:0000313" key="10">
    <source>
        <dbReference type="Proteomes" id="UP000291213"/>
    </source>
</evidence>
<dbReference type="PRINTS" id="PR00354">
    <property type="entry name" value="7FE8SFRDOXIN"/>
</dbReference>
<dbReference type="EMBL" id="BDMD01000141">
    <property type="protein sequence ID" value="GBF09943.1"/>
    <property type="molecule type" value="Genomic_DNA"/>
</dbReference>
<proteinExistence type="predicted"/>
<evidence type="ECO:0000256" key="4">
    <source>
        <dbReference type="ARBA" id="ARBA00022723"/>
    </source>
</evidence>
<evidence type="ECO:0000256" key="6">
    <source>
        <dbReference type="ARBA" id="ARBA00023004"/>
    </source>
</evidence>
<feature type="domain" description="4Fe-4S ferredoxin-type" evidence="8">
    <location>
        <begin position="28"/>
        <end position="58"/>
    </location>
</feature>
<dbReference type="Proteomes" id="UP000291213">
    <property type="component" value="Unassembled WGS sequence"/>
</dbReference>
<evidence type="ECO:0000256" key="3">
    <source>
        <dbReference type="ARBA" id="ARBA00022485"/>
    </source>
</evidence>
<evidence type="ECO:0000256" key="7">
    <source>
        <dbReference type="ARBA" id="ARBA00023014"/>
    </source>
</evidence>
<dbReference type="PROSITE" id="PS00198">
    <property type="entry name" value="4FE4S_FER_1"/>
    <property type="match status" value="1"/>
</dbReference>
<feature type="domain" description="4Fe-4S ferredoxin-type" evidence="8">
    <location>
        <begin position="102"/>
        <end position="131"/>
    </location>
</feature>
<evidence type="ECO:0000259" key="8">
    <source>
        <dbReference type="PROSITE" id="PS51379"/>
    </source>
</evidence>
<comment type="cofactor">
    <cofactor evidence="1">
        <name>[4Fe-4S] cluster</name>
        <dbReference type="ChEBI" id="CHEBI:49883"/>
    </cofactor>
</comment>
<dbReference type="InterPro" id="IPR017900">
    <property type="entry name" value="4Fe4S_Fe_S_CS"/>
</dbReference>
<dbReference type="GO" id="GO:0009055">
    <property type="term" value="F:electron transfer activity"/>
    <property type="evidence" value="ECO:0007669"/>
    <property type="project" value="InterPro"/>
</dbReference>
<keyword evidence="6" id="KW-0408">Iron</keyword>
<keyword evidence="2" id="KW-0813">Transport</keyword>
<evidence type="ECO:0000256" key="5">
    <source>
        <dbReference type="ARBA" id="ARBA00022982"/>
    </source>
</evidence>
<comment type="caution">
    <text evidence="9">The sequence shown here is derived from an EMBL/GenBank/DDBJ whole genome shotgun (WGS) entry which is preliminary data.</text>
</comment>
<keyword evidence="3" id="KW-0004">4Fe-4S</keyword>
<dbReference type="InterPro" id="IPR050954">
    <property type="entry name" value="ET_IronSulfur_Cluster-Binding"/>
</dbReference>
<dbReference type="Pfam" id="PF13247">
    <property type="entry name" value="Fer4_11"/>
    <property type="match status" value="1"/>
</dbReference>
<gene>
    <name evidence="9" type="ORF">apy_16680</name>
</gene>
<accession>A0A401HBZ9</accession>